<accession>I0HTJ0</accession>
<dbReference type="KEGG" id="rge:RGE_29880"/>
<proteinExistence type="predicted"/>
<reference evidence="1 2" key="1">
    <citation type="journal article" date="2012" name="J. Bacteriol.">
        <title>Complete genome sequence of phototrophic betaproteobacterium Rubrivivax gelatinosus IL144.</title>
        <authorList>
            <person name="Nagashima S."/>
            <person name="Kamimura A."/>
            <person name="Shimizu T."/>
            <person name="Nakamura-isaki S."/>
            <person name="Aono E."/>
            <person name="Sakamoto K."/>
            <person name="Ichikawa N."/>
            <person name="Nakazawa H."/>
            <person name="Sekine M."/>
            <person name="Yamazaki S."/>
            <person name="Fujita N."/>
            <person name="Shimada K."/>
            <person name="Hanada S."/>
            <person name="Nagashima K.V.P."/>
        </authorList>
    </citation>
    <scope>NUCLEOTIDE SEQUENCE [LARGE SCALE GENOMIC DNA]</scope>
    <source>
        <strain evidence="2">NBRC 100245 / IL144</strain>
    </source>
</reference>
<dbReference type="Proteomes" id="UP000007883">
    <property type="component" value="Chromosome"/>
</dbReference>
<evidence type="ECO:0000313" key="1">
    <source>
        <dbReference type="EMBL" id="BAL96327.1"/>
    </source>
</evidence>
<dbReference type="HOGENOM" id="CLU_455519_0_0_4"/>
<dbReference type="EMBL" id="AP012320">
    <property type="protein sequence ID" value="BAL96327.1"/>
    <property type="molecule type" value="Genomic_DNA"/>
</dbReference>
<keyword evidence="2" id="KW-1185">Reference proteome</keyword>
<protein>
    <submittedName>
        <fullName evidence="1">Uncharacterized protein</fullName>
    </submittedName>
</protein>
<name>I0HTJ0_RUBGI</name>
<evidence type="ECO:0000313" key="2">
    <source>
        <dbReference type="Proteomes" id="UP000007883"/>
    </source>
</evidence>
<dbReference type="AlphaFoldDB" id="I0HTJ0"/>
<organism evidence="1 2">
    <name type="scientific">Rubrivivax gelatinosus (strain NBRC 100245 / IL144)</name>
    <dbReference type="NCBI Taxonomy" id="983917"/>
    <lineage>
        <taxon>Bacteria</taxon>
        <taxon>Pseudomonadati</taxon>
        <taxon>Pseudomonadota</taxon>
        <taxon>Betaproteobacteria</taxon>
        <taxon>Burkholderiales</taxon>
        <taxon>Sphaerotilaceae</taxon>
        <taxon>Rubrivivax</taxon>
    </lineage>
</organism>
<sequence length="599" mass="66778">MLLWRVDRFGGIRVLSLALVCWLIFNRLRAILLSSDSALLRHLGRLLEGVVQVSDVLLMNSKLRLLIGAALLLPVFVFAQIPDGYERVRALPAPLNKPRLDSDPSPQCKSMIFAKSAASWENTPLRRLLKEYVRYYDKFQAAAECRLSDRNDLVSIDGRFVASRIQQALGVPVTGALTLNQAKHLAGLAFPEDNPYVALDREIIADANQADLDRKVAPNSRRVWGDLTRPPHIVDFLPAPRKLQPSDCQRLEKAEEATFIDMVQKGVIAPGYLQSRERRFNLLPRSWNKLREDYPELEAWHARFGSEACIRIVAWKYLQSALGNQSNFFSDISAGQVRQLLMSAKSDLNAALEDYHNLRIEQERNWRADASKYAAAESILTPAKSVEIGGWLKGVSFREAQAALPAALCSISGSSFECAAASLCRAERSAIKETVEPNLASAESLWNRRAEFGPLGKLIALQDAYRQCELRAEVSPAGMSAITLFGHKVEKLTGVRAASEGSKLNRLIAEVDDEAGVVSALTDTLGEPRREIRIRKGMGLVGIETISTVDKYGLTASSYNKPVYGDTEYHDQEWIWRIEKLVRVNVLLGVVKVNFLPTR</sequence>
<dbReference type="PATRIC" id="fig|983917.3.peg.2915"/>
<gene>
    <name evidence="1" type="ordered locus">RGE_29880</name>
</gene>